<name>A0A7S0UN49_9STRA</name>
<dbReference type="AlphaFoldDB" id="A0A7S0UN49"/>
<proteinExistence type="predicted"/>
<feature type="region of interest" description="Disordered" evidence="1">
    <location>
        <begin position="362"/>
        <end position="388"/>
    </location>
</feature>
<protein>
    <recommendedName>
        <fullName evidence="4">GPI-anchored surface protein</fullName>
    </recommendedName>
</protein>
<evidence type="ECO:0000256" key="2">
    <source>
        <dbReference type="SAM" id="SignalP"/>
    </source>
</evidence>
<keyword evidence="2" id="KW-0732">Signal</keyword>
<evidence type="ECO:0008006" key="4">
    <source>
        <dbReference type="Google" id="ProtNLM"/>
    </source>
</evidence>
<sequence>MTMMMIRSCLFFCLCWLLYLVILVDGQNIAATSSGVAVGTNGGENGLVVSMPIGGERQQLEITNFGGGVSVFSSFDDIAIDPINESLVFALSTASMTVCSFVLDETAADENSILQLVGCVGIFSTLPFCGVSAYGGTLMISGGSGGFTIYEYDQQSGTITDTPAVLNQLYPNIIGHPDVLLVNANLAALSTDFVAETSKFGTQIASIDASRSSVTFGLYYLVQDSLGFELHAKSSNFPLVNAIYRSSVVSSMPLLYTANGSMQVQDLASSDVAVIDGSPDGFSAVAVSVHQANQKLYFGGVLVSGGSLILVYDISEDPMNPTLAESKQVENQRITSIASGGDVVVFMTTTNPGTIQFLGLLPSPPTTNTNPWSDSDDTTTNGSGVFPNAADDSGASDISLRVGCLLSSAVLVMTMF</sequence>
<organism evidence="3">
    <name type="scientific">Pseudo-nitzschia delicatissima</name>
    <dbReference type="NCBI Taxonomy" id="44447"/>
    <lineage>
        <taxon>Eukaryota</taxon>
        <taxon>Sar</taxon>
        <taxon>Stramenopiles</taxon>
        <taxon>Ochrophyta</taxon>
        <taxon>Bacillariophyta</taxon>
        <taxon>Bacillariophyceae</taxon>
        <taxon>Bacillariophycidae</taxon>
        <taxon>Bacillariales</taxon>
        <taxon>Bacillariaceae</taxon>
        <taxon>Pseudo-nitzschia</taxon>
    </lineage>
</organism>
<dbReference type="SUPFAM" id="SSF75011">
    <property type="entry name" value="3-carboxy-cis,cis-mucoante lactonizing enzyme"/>
    <property type="match status" value="1"/>
</dbReference>
<evidence type="ECO:0000313" key="3">
    <source>
        <dbReference type="EMBL" id="CAD8763190.1"/>
    </source>
</evidence>
<dbReference type="EMBL" id="HBFL01004505">
    <property type="protein sequence ID" value="CAD8763190.1"/>
    <property type="molecule type" value="Transcribed_RNA"/>
</dbReference>
<feature type="chain" id="PRO_5031024912" description="GPI-anchored surface protein" evidence="2">
    <location>
        <begin position="27"/>
        <end position="416"/>
    </location>
</feature>
<evidence type="ECO:0000256" key="1">
    <source>
        <dbReference type="SAM" id="MobiDB-lite"/>
    </source>
</evidence>
<feature type="signal peptide" evidence="2">
    <location>
        <begin position="1"/>
        <end position="26"/>
    </location>
</feature>
<reference evidence="3" key="1">
    <citation type="submission" date="2021-01" db="EMBL/GenBank/DDBJ databases">
        <authorList>
            <person name="Corre E."/>
            <person name="Pelletier E."/>
            <person name="Niang G."/>
            <person name="Scheremetjew M."/>
            <person name="Finn R."/>
            <person name="Kale V."/>
            <person name="Holt S."/>
            <person name="Cochrane G."/>
            <person name="Meng A."/>
            <person name="Brown T."/>
            <person name="Cohen L."/>
        </authorList>
    </citation>
    <scope>NUCLEOTIDE SEQUENCE</scope>
    <source>
        <strain evidence="3">UNC1205</strain>
    </source>
</reference>
<gene>
    <name evidence="3" type="ORF">PDEL1432_LOCUS3230</name>
</gene>
<accession>A0A7S0UN49</accession>